<proteinExistence type="predicted"/>
<dbReference type="EMBL" id="JBJHZZ010000016">
    <property type="protein sequence ID" value="MFL0248384.1"/>
    <property type="molecule type" value="Genomic_DNA"/>
</dbReference>
<dbReference type="RefSeq" id="WP_406770811.1">
    <property type="nucleotide sequence ID" value="NZ_JBJHZZ010000016.1"/>
</dbReference>
<dbReference type="Proteomes" id="UP001623591">
    <property type="component" value="Unassembled WGS sequence"/>
</dbReference>
<keyword evidence="2" id="KW-1185">Reference proteome</keyword>
<reference evidence="1 2" key="1">
    <citation type="submission" date="2024-11" db="EMBL/GenBank/DDBJ databases">
        <authorList>
            <person name="Heng Y.C."/>
            <person name="Lim A.C.H."/>
            <person name="Lee J.K.Y."/>
            <person name="Kittelmann S."/>
        </authorList>
    </citation>
    <scope>NUCLEOTIDE SEQUENCE [LARGE SCALE GENOMIC DNA]</scope>
    <source>
        <strain evidence="1 2">WILCCON 0185</strain>
    </source>
</reference>
<gene>
    <name evidence="1" type="ORF">ACJDUG_15640</name>
</gene>
<evidence type="ECO:0000313" key="1">
    <source>
        <dbReference type="EMBL" id="MFL0248384.1"/>
    </source>
</evidence>
<evidence type="ECO:0000313" key="2">
    <source>
        <dbReference type="Proteomes" id="UP001623591"/>
    </source>
</evidence>
<protein>
    <submittedName>
        <fullName evidence="1">Uncharacterized protein</fullName>
    </submittedName>
</protein>
<sequence length="194" mass="22781">MKEGFIMVNRFSDFNSCKRIEENSKTRRILDNFYKEQGFTFERVDFDKDYNSRHLQFKGVDVILYQNGASLYIDEKVTTKDFKGNIFLELTNGVKQGWALNEKYLTDVLLLYYSNKIILIQYKALREYLTANLEILKFMYKVIKSDNGKENLIIPLGALEQEVYSSCASAVKVFNTKDFKYYNVENEILRSLGL</sequence>
<name>A0ABW8TBJ9_9CLOT</name>
<comment type="caution">
    <text evidence="1">The sequence shown here is derived from an EMBL/GenBank/DDBJ whole genome shotgun (WGS) entry which is preliminary data.</text>
</comment>
<organism evidence="1 2">
    <name type="scientific">Candidatus Clostridium stratigraminis</name>
    <dbReference type="NCBI Taxonomy" id="3381661"/>
    <lineage>
        <taxon>Bacteria</taxon>
        <taxon>Bacillati</taxon>
        <taxon>Bacillota</taxon>
        <taxon>Clostridia</taxon>
        <taxon>Eubacteriales</taxon>
        <taxon>Clostridiaceae</taxon>
        <taxon>Clostridium</taxon>
    </lineage>
</organism>
<accession>A0ABW8TBJ9</accession>